<dbReference type="InterPro" id="IPR012792">
    <property type="entry name" value="3-oxoacid_CoA-transf_A"/>
</dbReference>
<organism evidence="2">
    <name type="scientific">marine sediment metagenome</name>
    <dbReference type="NCBI Taxonomy" id="412755"/>
    <lineage>
        <taxon>unclassified sequences</taxon>
        <taxon>metagenomes</taxon>
        <taxon>ecological metagenomes</taxon>
    </lineage>
</organism>
<dbReference type="PANTHER" id="PTHR13707:SF60">
    <property type="entry name" value="ACETATE COA-TRANSFERASE SUBUNIT ALPHA"/>
    <property type="match status" value="1"/>
</dbReference>
<dbReference type="NCBIfam" id="TIGR02429">
    <property type="entry name" value="pcaI_scoA_fam"/>
    <property type="match status" value="1"/>
</dbReference>
<dbReference type="AlphaFoldDB" id="X0RYP9"/>
<comment type="caution">
    <text evidence="2">The sequence shown here is derived from an EMBL/GenBank/DDBJ whole genome shotgun (WGS) entry which is preliminary data.</text>
</comment>
<dbReference type="Pfam" id="PF01144">
    <property type="entry name" value="CoA_trans"/>
    <property type="match status" value="1"/>
</dbReference>
<sequence>MKIQRGGIGMKNKVFASFDEAVADIPDGASIAIESWGAPGTAQNLVAALRRKGVKGLTLITHNFIPTLFSEEEALFSSALLPQLKRLITAVVGIPQLGAGAFVKEYVEKGLEVELTSHGVLASRLYAGAAGLGGIYNPVGVGTILEEGKEKRVIDGKEYILEKPIRPDYAFIIAQKADKLGNLVYRGTFRVNQPVMAMAAKVTIVEANEIVEAGEIDPEHVVTPGIF</sequence>
<name>X0RYP9_9ZZZZ</name>
<dbReference type="InterPro" id="IPR037171">
    <property type="entry name" value="NagB/RpiA_transferase-like"/>
</dbReference>
<gene>
    <name evidence="2" type="ORF">S01H1_08110</name>
</gene>
<feature type="non-terminal residue" evidence="2">
    <location>
        <position position="227"/>
    </location>
</feature>
<evidence type="ECO:0000313" key="2">
    <source>
        <dbReference type="EMBL" id="GAF73933.1"/>
    </source>
</evidence>
<accession>X0RYP9</accession>
<keyword evidence="1" id="KW-0808">Transferase</keyword>
<dbReference type="PANTHER" id="PTHR13707">
    <property type="entry name" value="KETOACID-COENZYME A TRANSFERASE"/>
    <property type="match status" value="1"/>
</dbReference>
<dbReference type="GO" id="GO:0008410">
    <property type="term" value="F:CoA-transferase activity"/>
    <property type="evidence" value="ECO:0007669"/>
    <property type="project" value="InterPro"/>
</dbReference>
<dbReference type="SUPFAM" id="SSF100950">
    <property type="entry name" value="NagB/RpiA/CoA transferase-like"/>
    <property type="match status" value="1"/>
</dbReference>
<evidence type="ECO:0000256" key="1">
    <source>
        <dbReference type="ARBA" id="ARBA00022679"/>
    </source>
</evidence>
<dbReference type="SMART" id="SM00882">
    <property type="entry name" value="CoA_trans"/>
    <property type="match status" value="1"/>
</dbReference>
<protein>
    <submittedName>
        <fullName evidence="2">Uncharacterized protein</fullName>
    </submittedName>
</protein>
<dbReference type="InterPro" id="IPR004165">
    <property type="entry name" value="CoA_trans_fam_I"/>
</dbReference>
<dbReference type="EMBL" id="BARS01004159">
    <property type="protein sequence ID" value="GAF73933.1"/>
    <property type="molecule type" value="Genomic_DNA"/>
</dbReference>
<dbReference type="Gene3D" id="3.40.1080.10">
    <property type="entry name" value="Glutaconate Coenzyme A-transferase"/>
    <property type="match status" value="1"/>
</dbReference>
<reference evidence="2" key="1">
    <citation type="journal article" date="2014" name="Front. Microbiol.">
        <title>High frequency of phylogenetically diverse reductive dehalogenase-homologous genes in deep subseafloor sedimentary metagenomes.</title>
        <authorList>
            <person name="Kawai M."/>
            <person name="Futagami T."/>
            <person name="Toyoda A."/>
            <person name="Takaki Y."/>
            <person name="Nishi S."/>
            <person name="Hori S."/>
            <person name="Arai W."/>
            <person name="Tsubouchi T."/>
            <person name="Morono Y."/>
            <person name="Uchiyama I."/>
            <person name="Ito T."/>
            <person name="Fujiyama A."/>
            <person name="Inagaki F."/>
            <person name="Takami H."/>
        </authorList>
    </citation>
    <scope>NUCLEOTIDE SEQUENCE</scope>
    <source>
        <strain evidence="2">Expedition CK06-06</strain>
    </source>
</reference>
<proteinExistence type="predicted"/>